<keyword evidence="1" id="KW-0812">Transmembrane</keyword>
<dbReference type="Pfam" id="PF20152">
    <property type="entry name" value="DUF6534"/>
    <property type="match status" value="1"/>
</dbReference>
<feature type="transmembrane region" description="Helical" evidence="1">
    <location>
        <begin position="6"/>
        <end position="33"/>
    </location>
</feature>
<name>A0A9P5YIG2_9AGAR</name>
<evidence type="ECO:0000313" key="3">
    <source>
        <dbReference type="EMBL" id="KAF9469498.1"/>
    </source>
</evidence>
<keyword evidence="1" id="KW-0472">Membrane</keyword>
<feature type="transmembrane region" description="Helical" evidence="1">
    <location>
        <begin position="118"/>
        <end position="142"/>
    </location>
</feature>
<feature type="transmembrane region" description="Helical" evidence="1">
    <location>
        <begin position="89"/>
        <end position="106"/>
    </location>
</feature>
<evidence type="ECO:0000259" key="2">
    <source>
        <dbReference type="Pfam" id="PF20152"/>
    </source>
</evidence>
<keyword evidence="1" id="KW-1133">Transmembrane helix</keyword>
<evidence type="ECO:0000256" key="1">
    <source>
        <dbReference type="SAM" id="Phobius"/>
    </source>
</evidence>
<dbReference type="InterPro" id="IPR045339">
    <property type="entry name" value="DUF6534"/>
</dbReference>
<gene>
    <name evidence="3" type="ORF">BDZ94DRAFT_1303209</name>
</gene>
<dbReference type="EMBL" id="MU150229">
    <property type="protein sequence ID" value="KAF9469498.1"/>
    <property type="molecule type" value="Genomic_DNA"/>
</dbReference>
<keyword evidence="4" id="KW-1185">Reference proteome</keyword>
<organism evidence="3 4">
    <name type="scientific">Collybia nuda</name>
    <dbReference type="NCBI Taxonomy" id="64659"/>
    <lineage>
        <taxon>Eukaryota</taxon>
        <taxon>Fungi</taxon>
        <taxon>Dikarya</taxon>
        <taxon>Basidiomycota</taxon>
        <taxon>Agaricomycotina</taxon>
        <taxon>Agaricomycetes</taxon>
        <taxon>Agaricomycetidae</taxon>
        <taxon>Agaricales</taxon>
        <taxon>Tricholomatineae</taxon>
        <taxon>Clitocybaceae</taxon>
        <taxon>Collybia</taxon>
    </lineage>
</organism>
<feature type="transmembrane region" description="Helical" evidence="1">
    <location>
        <begin position="197"/>
        <end position="219"/>
    </location>
</feature>
<dbReference type="PANTHER" id="PTHR40465">
    <property type="entry name" value="CHROMOSOME 1, WHOLE GENOME SHOTGUN SEQUENCE"/>
    <property type="match status" value="1"/>
</dbReference>
<feature type="domain" description="DUF6534" evidence="2">
    <location>
        <begin position="162"/>
        <end position="239"/>
    </location>
</feature>
<feature type="transmembrane region" description="Helical" evidence="1">
    <location>
        <begin position="154"/>
        <end position="177"/>
    </location>
</feature>
<protein>
    <recommendedName>
        <fullName evidence="2">DUF6534 domain-containing protein</fullName>
    </recommendedName>
</protein>
<accession>A0A9P5YIG2</accession>
<feature type="transmembrane region" description="Helical" evidence="1">
    <location>
        <begin position="45"/>
        <end position="69"/>
    </location>
</feature>
<evidence type="ECO:0000313" key="4">
    <source>
        <dbReference type="Proteomes" id="UP000807353"/>
    </source>
</evidence>
<proteinExistence type="predicted"/>
<dbReference type="PANTHER" id="PTHR40465:SF1">
    <property type="entry name" value="DUF6534 DOMAIN-CONTAINING PROTEIN"/>
    <property type="match status" value="1"/>
</dbReference>
<sequence length="308" mass="33784">MAVFDLILGPILMGTMMNILLFGIMIVQCYLYYERYKRDRLIIKSVVVLLLFLDALSSCFAMIMSYDYFVTNFGNIPAITVTNIGVDPYPLLTGVTAFVVQSFFAWRIHILIRSRALSILIVVLSAVQMLASIGAVIGGVMVKEFAKFVHLKQVSLVWLLGSVVTDAIITVSLVSFLKNARTGFRSTDHLTSRIIRFTVQTGLLTTMFAVASSLLHLAFGLPLSKLYTNSLLSSLNSRAVWSNEGYTSKSGVCFHHSDPEHIDVDTSSNGVSVMIRREALTVNGSSGGDIGTENHEIKVLNLSTSPSV</sequence>
<comment type="caution">
    <text evidence="3">The sequence shown here is derived from an EMBL/GenBank/DDBJ whole genome shotgun (WGS) entry which is preliminary data.</text>
</comment>
<dbReference type="Proteomes" id="UP000807353">
    <property type="component" value="Unassembled WGS sequence"/>
</dbReference>
<dbReference type="OrthoDB" id="3265526at2759"/>
<dbReference type="AlphaFoldDB" id="A0A9P5YIG2"/>
<reference evidence="3" key="1">
    <citation type="submission" date="2020-11" db="EMBL/GenBank/DDBJ databases">
        <authorList>
            <consortium name="DOE Joint Genome Institute"/>
            <person name="Ahrendt S."/>
            <person name="Riley R."/>
            <person name="Andreopoulos W."/>
            <person name="Labutti K."/>
            <person name="Pangilinan J."/>
            <person name="Ruiz-Duenas F.J."/>
            <person name="Barrasa J.M."/>
            <person name="Sanchez-Garcia M."/>
            <person name="Camarero S."/>
            <person name="Miyauchi S."/>
            <person name="Serrano A."/>
            <person name="Linde D."/>
            <person name="Babiker R."/>
            <person name="Drula E."/>
            <person name="Ayuso-Fernandez I."/>
            <person name="Pacheco R."/>
            <person name="Padilla G."/>
            <person name="Ferreira P."/>
            <person name="Barriuso J."/>
            <person name="Kellner H."/>
            <person name="Castanera R."/>
            <person name="Alfaro M."/>
            <person name="Ramirez L."/>
            <person name="Pisabarro A.G."/>
            <person name="Kuo A."/>
            <person name="Tritt A."/>
            <person name="Lipzen A."/>
            <person name="He G."/>
            <person name="Yan M."/>
            <person name="Ng V."/>
            <person name="Cullen D."/>
            <person name="Martin F."/>
            <person name="Rosso M.-N."/>
            <person name="Henrissat B."/>
            <person name="Hibbett D."/>
            <person name="Martinez A.T."/>
            <person name="Grigoriev I.V."/>
        </authorList>
    </citation>
    <scope>NUCLEOTIDE SEQUENCE</scope>
    <source>
        <strain evidence="3">CBS 247.69</strain>
    </source>
</reference>